<dbReference type="Pfam" id="PF00155">
    <property type="entry name" value="Aminotran_1_2"/>
    <property type="match status" value="1"/>
</dbReference>
<dbReference type="NCBIfam" id="TIGR01141">
    <property type="entry name" value="hisC"/>
    <property type="match status" value="1"/>
</dbReference>
<dbReference type="InterPro" id="IPR015421">
    <property type="entry name" value="PyrdxlP-dep_Trfase_major"/>
</dbReference>
<dbReference type="InterPro" id="IPR015424">
    <property type="entry name" value="PyrdxlP-dep_Trfase"/>
</dbReference>
<name>A0A235BQ47_UNCW3</name>
<feature type="modified residue" description="N6-(pyridoxal phosphate)lysine" evidence="6">
    <location>
        <position position="225"/>
    </location>
</feature>
<dbReference type="Gene3D" id="3.90.1150.10">
    <property type="entry name" value="Aspartate Aminotransferase, domain 1"/>
    <property type="match status" value="1"/>
</dbReference>
<dbReference type="EC" id="2.6.1.9" evidence="6"/>
<evidence type="ECO:0000256" key="3">
    <source>
        <dbReference type="ARBA" id="ARBA00022576"/>
    </source>
</evidence>
<accession>A0A235BQ47</accession>
<reference evidence="8 9" key="1">
    <citation type="submission" date="2017-07" db="EMBL/GenBank/DDBJ databases">
        <title>Recovery of genomes from metagenomes via a dereplication, aggregation, and scoring strategy.</title>
        <authorList>
            <person name="Sieber C.M."/>
            <person name="Probst A.J."/>
            <person name="Sharrar A."/>
            <person name="Thomas B.C."/>
            <person name="Hess M."/>
            <person name="Tringe S.G."/>
            <person name="Banfield J.F."/>
        </authorList>
    </citation>
    <scope>NUCLEOTIDE SEQUENCE [LARGE SCALE GENOMIC DNA]</scope>
    <source>
        <strain evidence="8">JGI_Cruoil_03_51_56</strain>
    </source>
</reference>
<organism evidence="8 9">
    <name type="scientific">candidate division WOR-3 bacterium JGI_Cruoil_03_51_56</name>
    <dbReference type="NCBI Taxonomy" id="1973747"/>
    <lineage>
        <taxon>Bacteria</taxon>
        <taxon>Bacteria division WOR-3</taxon>
    </lineage>
</organism>
<dbReference type="InterPro" id="IPR015422">
    <property type="entry name" value="PyrdxlP-dep_Trfase_small"/>
</dbReference>
<keyword evidence="3 6" id="KW-0032">Aminotransferase</keyword>
<protein>
    <recommendedName>
        <fullName evidence="6">Histidinol-phosphate aminotransferase</fullName>
        <ecNumber evidence="6">2.6.1.9</ecNumber>
    </recommendedName>
    <alternativeName>
        <fullName evidence="6">Imidazole acetol-phosphate transaminase</fullName>
    </alternativeName>
</protein>
<dbReference type="EMBL" id="NOZP01000146">
    <property type="protein sequence ID" value="OYD14620.1"/>
    <property type="molecule type" value="Genomic_DNA"/>
</dbReference>
<dbReference type="SUPFAM" id="SSF53383">
    <property type="entry name" value="PLP-dependent transferases"/>
    <property type="match status" value="1"/>
</dbReference>
<evidence type="ECO:0000256" key="5">
    <source>
        <dbReference type="ARBA" id="ARBA00022898"/>
    </source>
</evidence>
<dbReference type="InterPro" id="IPR005861">
    <property type="entry name" value="HisP_aminotrans"/>
</dbReference>
<evidence type="ECO:0000313" key="9">
    <source>
        <dbReference type="Proteomes" id="UP000215559"/>
    </source>
</evidence>
<keyword evidence="6" id="KW-0368">Histidine biosynthesis</keyword>
<dbReference type="InterPro" id="IPR050106">
    <property type="entry name" value="HistidinolP_aminotransfase"/>
</dbReference>
<dbReference type="PANTHER" id="PTHR43643">
    <property type="entry name" value="HISTIDINOL-PHOSPHATE AMINOTRANSFERASE 2"/>
    <property type="match status" value="1"/>
</dbReference>
<keyword evidence="6" id="KW-0028">Amino-acid biosynthesis</keyword>
<dbReference type="GO" id="GO:0000105">
    <property type="term" value="P:L-histidine biosynthetic process"/>
    <property type="evidence" value="ECO:0007669"/>
    <property type="project" value="UniProtKB-UniRule"/>
</dbReference>
<comment type="subunit">
    <text evidence="2 6">Homodimer.</text>
</comment>
<dbReference type="GO" id="GO:0030170">
    <property type="term" value="F:pyridoxal phosphate binding"/>
    <property type="evidence" value="ECO:0007669"/>
    <property type="project" value="InterPro"/>
</dbReference>
<evidence type="ECO:0000313" key="8">
    <source>
        <dbReference type="EMBL" id="OYD14620.1"/>
    </source>
</evidence>
<dbReference type="PROSITE" id="PS00599">
    <property type="entry name" value="AA_TRANSFER_CLASS_2"/>
    <property type="match status" value="1"/>
</dbReference>
<dbReference type="Gene3D" id="3.40.640.10">
    <property type="entry name" value="Type I PLP-dependent aspartate aminotransferase-like (Major domain)"/>
    <property type="match status" value="1"/>
</dbReference>
<feature type="domain" description="Aminotransferase class I/classII large" evidence="7">
    <location>
        <begin position="36"/>
        <end position="358"/>
    </location>
</feature>
<dbReference type="Proteomes" id="UP000215559">
    <property type="component" value="Unassembled WGS sequence"/>
</dbReference>
<sequence>MLPVSRSSIGNIKPYKPGKPIEQVVRELGLKGTVDKLASNENPLGPSPKAVAALRKELRHLHYYPEDSCHYLRERLARRFKVDMDSVIIGNGSVELLLFACLVYLNPGDELIMSTGSFIMPKIGTKLMDGRVVEVPTKEYVHDLGRILGNITRQTKIIYLDNPMNPLGTMVTKNELDEFITQVPENILVIIDEAYAEYITTRKYPKSLNYYNANRSVFILHTFSKAYGLAGLRIGYGIARPDIVETISKARLPFNVNRAAQVAALAALEDKAYVNKSRKNNDAGKKMLYKEFERLKLFYIPSFTNFVFVNFAVDSSLVFEELQQRGIITRPVKQYGFPNALRVTVGTPKQNKRFISALTAVLNELQG</sequence>
<comment type="cofactor">
    <cofactor evidence="1 6">
        <name>pyridoxal 5'-phosphate</name>
        <dbReference type="ChEBI" id="CHEBI:597326"/>
    </cofactor>
</comment>
<keyword evidence="5 6" id="KW-0663">Pyridoxal phosphate</keyword>
<comment type="similarity">
    <text evidence="6">Belongs to the class-II pyridoxal-phosphate-dependent aminotransferase family. Histidinol-phosphate aminotransferase subfamily.</text>
</comment>
<comment type="catalytic activity">
    <reaction evidence="6">
        <text>L-histidinol phosphate + 2-oxoglutarate = 3-(imidazol-4-yl)-2-oxopropyl phosphate + L-glutamate</text>
        <dbReference type="Rhea" id="RHEA:23744"/>
        <dbReference type="ChEBI" id="CHEBI:16810"/>
        <dbReference type="ChEBI" id="CHEBI:29985"/>
        <dbReference type="ChEBI" id="CHEBI:57766"/>
        <dbReference type="ChEBI" id="CHEBI:57980"/>
        <dbReference type="EC" id="2.6.1.9"/>
    </reaction>
</comment>
<dbReference type="PANTHER" id="PTHR43643:SF3">
    <property type="entry name" value="HISTIDINOL-PHOSPHATE AMINOTRANSFERASE"/>
    <property type="match status" value="1"/>
</dbReference>
<dbReference type="InterPro" id="IPR004839">
    <property type="entry name" value="Aminotransferase_I/II_large"/>
</dbReference>
<evidence type="ECO:0000256" key="4">
    <source>
        <dbReference type="ARBA" id="ARBA00022679"/>
    </source>
</evidence>
<dbReference type="HAMAP" id="MF_01023">
    <property type="entry name" value="HisC_aminotrans_2"/>
    <property type="match status" value="1"/>
</dbReference>
<evidence type="ECO:0000259" key="7">
    <source>
        <dbReference type="Pfam" id="PF00155"/>
    </source>
</evidence>
<dbReference type="CDD" id="cd00609">
    <property type="entry name" value="AAT_like"/>
    <property type="match status" value="1"/>
</dbReference>
<proteinExistence type="inferred from homology"/>
<keyword evidence="4 6" id="KW-0808">Transferase</keyword>
<dbReference type="GO" id="GO:0004400">
    <property type="term" value="F:histidinol-phosphate transaminase activity"/>
    <property type="evidence" value="ECO:0007669"/>
    <property type="project" value="UniProtKB-UniRule"/>
</dbReference>
<gene>
    <name evidence="6" type="primary">hisC</name>
    <name evidence="8" type="ORF">CH330_08075</name>
</gene>
<dbReference type="AlphaFoldDB" id="A0A235BQ47"/>
<dbReference type="InterPro" id="IPR001917">
    <property type="entry name" value="Aminotrans_II_pyridoxalP_BS"/>
</dbReference>
<comment type="pathway">
    <text evidence="6">Amino-acid biosynthesis; L-histidine biosynthesis; L-histidine from 5-phospho-alpha-D-ribose 1-diphosphate: step 7/9.</text>
</comment>
<evidence type="ECO:0000256" key="1">
    <source>
        <dbReference type="ARBA" id="ARBA00001933"/>
    </source>
</evidence>
<comment type="caution">
    <text evidence="8">The sequence shown here is derived from an EMBL/GenBank/DDBJ whole genome shotgun (WGS) entry which is preliminary data.</text>
</comment>
<evidence type="ECO:0000256" key="2">
    <source>
        <dbReference type="ARBA" id="ARBA00011738"/>
    </source>
</evidence>
<dbReference type="UniPathway" id="UPA00031">
    <property type="reaction ID" value="UER00012"/>
</dbReference>
<evidence type="ECO:0000256" key="6">
    <source>
        <dbReference type="HAMAP-Rule" id="MF_01023"/>
    </source>
</evidence>